<feature type="region of interest" description="Disordered" evidence="1">
    <location>
        <begin position="382"/>
        <end position="434"/>
    </location>
</feature>
<organism evidence="3 4">
    <name type="scientific">Colletotrichum destructivum</name>
    <dbReference type="NCBI Taxonomy" id="34406"/>
    <lineage>
        <taxon>Eukaryota</taxon>
        <taxon>Fungi</taxon>
        <taxon>Dikarya</taxon>
        <taxon>Ascomycota</taxon>
        <taxon>Pezizomycotina</taxon>
        <taxon>Sordariomycetes</taxon>
        <taxon>Hypocreomycetidae</taxon>
        <taxon>Glomerellales</taxon>
        <taxon>Glomerellaceae</taxon>
        <taxon>Colletotrichum</taxon>
        <taxon>Colletotrichum destructivum species complex</taxon>
    </lineage>
</organism>
<feature type="compositionally biased region" description="Low complexity" evidence="1">
    <location>
        <begin position="404"/>
        <end position="424"/>
    </location>
</feature>
<sequence length="561" mass="60364">MHDTSFASPAAPSPFHGHDKDAIVSAWLQDLVDAITSPPGLLSPPPSPTSTFPHKRKAGSRSSSSTAKPQNPKRQAVTGAPMMESQQDPKTPRKSRRLAVAKDIAGGGHLRDDTSSSASDNDNEDGNDAENYLGSPTPTRLQRPPAAVSTVTIPSHPHTASSAYAAAIESRAAASMANPPSLPAPSEAASKTRLRSPVRGMANLEFADKPVKVVDLVDPSQIPNDVSSLFREIKRIKAGRGVVPESLRHDVEQEIAVTTPFEPELEDRNLDTTPTVRTHNNLLYELATLGWVVRDTREALNHQRSEAHWNERVHSPILVAAVERDRNTPGLAGDLGTRVFNSTQATIAPVCIPRHAEGLNLEAKMVDYCICVSDPSVQRAAREAVTSAARDARRHSSRRPPPSSRSASVSSSMSAASSAAGSARQVKDHPLPQSVNHTEYAPLCLSPIAVSIETKKPGGSEDEARAQLSVWVSAQMVRLHQLLGPQPVGITLPLLCVTGASWEMLFAVEKADHLEILPSFRFDGATSTLLGCYQIIGLLRALREWSETVFQEWFLGAVQAA</sequence>
<feature type="compositionally biased region" description="Polar residues" evidence="1">
    <location>
        <begin position="60"/>
        <end position="73"/>
    </location>
</feature>
<evidence type="ECO:0000259" key="2">
    <source>
        <dbReference type="Pfam" id="PF20516"/>
    </source>
</evidence>
<dbReference type="GeneID" id="87951845"/>
<dbReference type="Pfam" id="PF20516">
    <property type="entry name" value="PDDEXK_12"/>
    <property type="match status" value="1"/>
</dbReference>
<dbReference type="EMBL" id="CP137315">
    <property type="protein sequence ID" value="WQF90331.1"/>
    <property type="molecule type" value="Genomic_DNA"/>
</dbReference>
<protein>
    <submittedName>
        <fullName evidence="3">PD-(D/E)XK nuclease</fullName>
    </submittedName>
</protein>
<dbReference type="Proteomes" id="UP001322277">
    <property type="component" value="Chromosome 11"/>
</dbReference>
<evidence type="ECO:0000313" key="4">
    <source>
        <dbReference type="Proteomes" id="UP001322277"/>
    </source>
</evidence>
<evidence type="ECO:0000313" key="3">
    <source>
        <dbReference type="EMBL" id="WQF90331.1"/>
    </source>
</evidence>
<gene>
    <name evidence="3" type="ORF">CDEST_15345</name>
</gene>
<name>A0AAX4J4C9_9PEZI</name>
<dbReference type="RefSeq" id="XP_062787552.1">
    <property type="nucleotide sequence ID" value="XM_062931501.1"/>
</dbReference>
<feature type="region of interest" description="Disordered" evidence="1">
    <location>
        <begin position="35"/>
        <end position="145"/>
    </location>
</feature>
<reference evidence="4" key="1">
    <citation type="journal article" date="2023" name="bioRxiv">
        <title>Complete genome of the Medicago anthracnose fungus, Colletotrichum destructivum, reveals a mini-chromosome-like region within a core chromosome.</title>
        <authorList>
            <person name="Lapalu N."/>
            <person name="Simon A."/>
            <person name="Lu A."/>
            <person name="Plaumann P.-L."/>
            <person name="Amselem J."/>
            <person name="Pigne S."/>
            <person name="Auger A."/>
            <person name="Koch C."/>
            <person name="Dallery J.-F."/>
            <person name="O'Connell R.J."/>
        </authorList>
    </citation>
    <scope>NUCLEOTIDE SEQUENCE [LARGE SCALE GENOMIC DNA]</scope>
    <source>
        <strain evidence="4">CBS 520.97</strain>
    </source>
</reference>
<dbReference type="InterPro" id="IPR046797">
    <property type="entry name" value="PDDEXK_12"/>
</dbReference>
<feature type="domain" description="PD-(D/E)XK nuclease-like" evidence="2">
    <location>
        <begin position="267"/>
        <end position="550"/>
    </location>
</feature>
<dbReference type="KEGG" id="cdet:87951845"/>
<dbReference type="AlphaFoldDB" id="A0AAX4J4C9"/>
<accession>A0AAX4J4C9</accession>
<evidence type="ECO:0000256" key="1">
    <source>
        <dbReference type="SAM" id="MobiDB-lite"/>
    </source>
</evidence>
<proteinExistence type="predicted"/>
<keyword evidence="4" id="KW-1185">Reference proteome</keyword>